<evidence type="ECO:0000313" key="2">
    <source>
        <dbReference type="EMBL" id="PON51302.1"/>
    </source>
</evidence>
<feature type="non-terminal residue" evidence="2">
    <location>
        <position position="1"/>
    </location>
</feature>
<keyword evidence="3" id="KW-1185">Reference proteome</keyword>
<keyword evidence="1" id="KW-0812">Transmembrane</keyword>
<name>A0A2P5BR89_TREOI</name>
<dbReference type="InParanoid" id="A0A2P5BR89"/>
<dbReference type="Proteomes" id="UP000237000">
    <property type="component" value="Unassembled WGS sequence"/>
</dbReference>
<evidence type="ECO:0000256" key="1">
    <source>
        <dbReference type="SAM" id="Phobius"/>
    </source>
</evidence>
<organism evidence="2 3">
    <name type="scientific">Trema orientale</name>
    <name type="common">Charcoal tree</name>
    <name type="synonym">Celtis orientalis</name>
    <dbReference type="NCBI Taxonomy" id="63057"/>
    <lineage>
        <taxon>Eukaryota</taxon>
        <taxon>Viridiplantae</taxon>
        <taxon>Streptophyta</taxon>
        <taxon>Embryophyta</taxon>
        <taxon>Tracheophyta</taxon>
        <taxon>Spermatophyta</taxon>
        <taxon>Magnoliopsida</taxon>
        <taxon>eudicotyledons</taxon>
        <taxon>Gunneridae</taxon>
        <taxon>Pentapetalae</taxon>
        <taxon>rosids</taxon>
        <taxon>fabids</taxon>
        <taxon>Rosales</taxon>
        <taxon>Cannabaceae</taxon>
        <taxon>Trema</taxon>
    </lineage>
</organism>
<reference evidence="3" key="1">
    <citation type="submission" date="2016-06" db="EMBL/GenBank/DDBJ databases">
        <title>Parallel loss of symbiosis genes in relatives of nitrogen-fixing non-legume Parasponia.</title>
        <authorList>
            <person name="Van Velzen R."/>
            <person name="Holmer R."/>
            <person name="Bu F."/>
            <person name="Rutten L."/>
            <person name="Van Zeijl A."/>
            <person name="Liu W."/>
            <person name="Santuari L."/>
            <person name="Cao Q."/>
            <person name="Sharma T."/>
            <person name="Shen D."/>
            <person name="Roswanjaya Y."/>
            <person name="Wardhani T."/>
            <person name="Kalhor M.S."/>
            <person name="Jansen J."/>
            <person name="Van den Hoogen J."/>
            <person name="Gungor B."/>
            <person name="Hartog M."/>
            <person name="Hontelez J."/>
            <person name="Verver J."/>
            <person name="Yang W.-C."/>
            <person name="Schijlen E."/>
            <person name="Repin R."/>
            <person name="Schilthuizen M."/>
            <person name="Schranz E."/>
            <person name="Heidstra R."/>
            <person name="Miyata K."/>
            <person name="Fedorova E."/>
            <person name="Kohlen W."/>
            <person name="Bisseling T."/>
            <person name="Smit S."/>
            <person name="Geurts R."/>
        </authorList>
    </citation>
    <scope>NUCLEOTIDE SEQUENCE [LARGE SCALE GENOMIC DNA]</scope>
    <source>
        <strain evidence="3">cv. RG33-2</strain>
    </source>
</reference>
<keyword evidence="1" id="KW-0472">Membrane</keyword>
<proteinExistence type="predicted"/>
<gene>
    <name evidence="2" type="ORF">TorRG33x02_311660</name>
</gene>
<dbReference type="AlphaFoldDB" id="A0A2P5BR89"/>
<comment type="caution">
    <text evidence="2">The sequence shown here is derived from an EMBL/GenBank/DDBJ whole genome shotgun (WGS) entry which is preliminary data.</text>
</comment>
<evidence type="ECO:0000313" key="3">
    <source>
        <dbReference type="Proteomes" id="UP000237000"/>
    </source>
</evidence>
<keyword evidence="1" id="KW-1133">Transmembrane helix</keyword>
<protein>
    <submittedName>
        <fullName evidence="2">Uncharacterized protein</fullName>
    </submittedName>
</protein>
<dbReference type="EMBL" id="JXTC01000475">
    <property type="protein sequence ID" value="PON51302.1"/>
    <property type="molecule type" value="Genomic_DNA"/>
</dbReference>
<sequence>GASAEAPRCPKKGHRGALLLVQLSFLALFDALGLVSAINGFINFSFFVPNIY</sequence>
<accession>A0A2P5BR89</accession>
<feature type="transmembrane region" description="Helical" evidence="1">
    <location>
        <begin position="17"/>
        <end position="42"/>
    </location>
</feature>